<evidence type="ECO:0000313" key="3">
    <source>
        <dbReference type="Proteomes" id="UP000298545"/>
    </source>
</evidence>
<dbReference type="EMBL" id="CP039694">
    <property type="protein sequence ID" value="QCJ01194.1"/>
    <property type="molecule type" value="Genomic_DNA"/>
</dbReference>
<dbReference type="Proteomes" id="UP000826513">
    <property type="component" value="Plasmid pTiAF3.44"/>
</dbReference>
<organism evidence="1 3">
    <name type="scientific">Agrobacterium larrymoorei</name>
    <dbReference type="NCBI Taxonomy" id="160699"/>
    <lineage>
        <taxon>Bacteria</taxon>
        <taxon>Pseudomonadati</taxon>
        <taxon>Pseudomonadota</taxon>
        <taxon>Alphaproteobacteria</taxon>
        <taxon>Hyphomicrobiales</taxon>
        <taxon>Rhizobiaceae</taxon>
        <taxon>Rhizobium/Agrobacterium group</taxon>
        <taxon>Agrobacterium</taxon>
    </lineage>
</organism>
<gene>
    <name evidence="1" type="ORF">CFBP5473_23130</name>
    <name evidence="2" type="ORF">J5285_23800</name>
</gene>
<reference evidence="1 3" key="1">
    <citation type="submission" date="2019-04" db="EMBL/GenBank/DDBJ databases">
        <title>Complete genome sequence of Agrobacterium larrymoorei CFBP5473.</title>
        <authorList>
            <person name="Haryono M."/>
            <person name="Chou L."/>
            <person name="Lin Y.-C."/>
            <person name="Lai E.-M."/>
            <person name="Kuo C.-H."/>
        </authorList>
    </citation>
    <scope>NUCLEOTIDE SEQUENCE [LARGE SCALE GENOMIC DNA]</scope>
    <source>
        <strain evidence="1 3">CFBP5473</strain>
        <plasmid evidence="3">pticfbp5473</plasmid>
        <plasmid evidence="1">pTiCFBP5473</plasmid>
    </source>
</reference>
<geneLocation type="plasmid" evidence="1">
    <name>pTiCFBP5473</name>
</geneLocation>
<dbReference type="Pfam" id="PF11171">
    <property type="entry name" value="DUF2958"/>
    <property type="match status" value="1"/>
</dbReference>
<dbReference type="STRING" id="1367849.GCA_000518585_03823"/>
<dbReference type="EMBL" id="CP072169">
    <property type="protein sequence ID" value="QYA10430.1"/>
    <property type="molecule type" value="Genomic_DNA"/>
</dbReference>
<reference evidence="2 4" key="2">
    <citation type="submission" date="2021-03" db="EMBL/GenBank/DDBJ databases">
        <title>Rapid diversification of plasmids in a genus of pathogenic and nitrogen fixing bacteria.</title>
        <authorList>
            <person name="Weisberg A.J."/>
            <person name="Miller M."/>
            <person name="Ream W."/>
            <person name="Grunwald N.J."/>
            <person name="Chang J.H."/>
        </authorList>
    </citation>
    <scope>NUCLEOTIDE SEQUENCE [LARGE SCALE GENOMIC DNA]</scope>
    <source>
        <strain evidence="2 4">AF3.44</strain>
        <plasmid evidence="2 4">pTiAF3.44</plasmid>
    </source>
</reference>
<dbReference type="OrthoDB" id="1070337at2"/>
<dbReference type="AlphaFoldDB" id="A0A4D7DVX0"/>
<proteinExistence type="predicted"/>
<sequence length="115" mass="12767">MTELISKTEREELIENGRKSYLTGDDDFMPVVKLFLPDGAATWLLTEISDEDGDLAYGLCDLGLGSPEIGQVSLSEIDAIRSPNGLRVEKDKSFRAKRSLLEYARLARSEGMIID</sequence>
<dbReference type="KEGG" id="alf:CFBP5473_23130"/>
<evidence type="ECO:0000313" key="4">
    <source>
        <dbReference type="Proteomes" id="UP000826513"/>
    </source>
</evidence>
<keyword evidence="4" id="KW-1185">Reference proteome</keyword>
<evidence type="ECO:0000313" key="2">
    <source>
        <dbReference type="EMBL" id="QYA10430.1"/>
    </source>
</evidence>
<dbReference type="Proteomes" id="UP000298545">
    <property type="component" value="Plasmid pTiCFBP5473"/>
</dbReference>
<protein>
    <submittedName>
        <fullName evidence="1">DUF2958 domain-containing protein</fullName>
    </submittedName>
</protein>
<evidence type="ECO:0000313" key="1">
    <source>
        <dbReference type="EMBL" id="QCJ01194.1"/>
    </source>
</evidence>
<dbReference type="RefSeq" id="WP_027676399.1">
    <property type="nucleotide sequence ID" value="NZ_CP039694.1"/>
</dbReference>
<name>A0A4D7DVX0_9HYPH</name>
<dbReference type="InterPro" id="IPR021341">
    <property type="entry name" value="DUF2958"/>
</dbReference>
<geneLocation type="plasmid" evidence="3">
    <name>pticfbp5473</name>
</geneLocation>
<keyword evidence="1" id="KW-0614">Plasmid</keyword>
<geneLocation type="plasmid" evidence="2 4">
    <name>pTiAF3.44</name>
</geneLocation>
<accession>A0A4D7DVX0</accession>